<dbReference type="PANTHER" id="PTHR38011">
    <property type="entry name" value="DIHYDROFOLATE REDUCTASE FAMILY PROTEIN (AFU_ORTHOLOGUE AFUA_8G06820)"/>
    <property type="match status" value="1"/>
</dbReference>
<dbReference type="Proteomes" id="UP000198584">
    <property type="component" value="Unassembled WGS sequence"/>
</dbReference>
<dbReference type="GO" id="GO:0008703">
    <property type="term" value="F:5-amino-6-(5-phosphoribosylamino)uracil reductase activity"/>
    <property type="evidence" value="ECO:0007669"/>
    <property type="project" value="InterPro"/>
</dbReference>
<evidence type="ECO:0000313" key="2">
    <source>
        <dbReference type="EMBL" id="SEB20707.1"/>
    </source>
</evidence>
<evidence type="ECO:0000313" key="3">
    <source>
        <dbReference type="Proteomes" id="UP000198584"/>
    </source>
</evidence>
<name>A0A1H4HFR6_9BACI</name>
<dbReference type="OrthoDB" id="195113at2"/>
<organism evidence="2 3">
    <name type="scientific">Thalassobacillus cyri</name>
    <dbReference type="NCBI Taxonomy" id="571932"/>
    <lineage>
        <taxon>Bacteria</taxon>
        <taxon>Bacillati</taxon>
        <taxon>Bacillota</taxon>
        <taxon>Bacilli</taxon>
        <taxon>Bacillales</taxon>
        <taxon>Bacillaceae</taxon>
        <taxon>Thalassobacillus</taxon>
    </lineage>
</organism>
<proteinExistence type="predicted"/>
<dbReference type="InterPro" id="IPR050765">
    <property type="entry name" value="Riboflavin_Biosynth_HTPR"/>
</dbReference>
<dbReference type="InterPro" id="IPR002734">
    <property type="entry name" value="RibDG_C"/>
</dbReference>
<protein>
    <submittedName>
        <fullName evidence="2">Dihydrofolate reductase</fullName>
    </submittedName>
</protein>
<dbReference type="STRING" id="571932.SAMN05421743_12846"/>
<dbReference type="Gene3D" id="3.40.430.10">
    <property type="entry name" value="Dihydrofolate Reductase, subunit A"/>
    <property type="match status" value="1"/>
</dbReference>
<dbReference type="EMBL" id="FNQR01000028">
    <property type="protein sequence ID" value="SEB20707.1"/>
    <property type="molecule type" value="Genomic_DNA"/>
</dbReference>
<dbReference type="SUPFAM" id="SSF53597">
    <property type="entry name" value="Dihydrofolate reductase-like"/>
    <property type="match status" value="1"/>
</dbReference>
<accession>A0A1H4HFR6</accession>
<dbReference type="RefSeq" id="WP_093046907.1">
    <property type="nucleotide sequence ID" value="NZ_FNQR01000028.1"/>
</dbReference>
<dbReference type="InterPro" id="IPR024072">
    <property type="entry name" value="DHFR-like_dom_sf"/>
</dbReference>
<feature type="domain" description="Bacterial bifunctional deaminase-reductase C-terminal" evidence="1">
    <location>
        <begin position="3"/>
        <end position="165"/>
    </location>
</feature>
<dbReference type="Pfam" id="PF01872">
    <property type="entry name" value="RibD_C"/>
    <property type="match status" value="1"/>
</dbReference>
<evidence type="ECO:0000259" key="1">
    <source>
        <dbReference type="Pfam" id="PF01872"/>
    </source>
</evidence>
<dbReference type="PANTHER" id="PTHR38011:SF11">
    <property type="entry name" value="2,5-DIAMINO-6-RIBOSYLAMINO-4(3H)-PYRIMIDINONE 5'-PHOSPHATE REDUCTASE"/>
    <property type="match status" value="1"/>
</dbReference>
<sequence length="171" mass="19861">MGKVVLYIAQSVDGYIARENGAIDWLWDDQDYGYEKFITTIDTVILGRKTYEQIFQLTDQFPYRSKDVYVVSNMQEGSDDYATFIQPEQIRPLINLLKNDQHKNIWVVGGAQVIHHFINKNLIDEYQIAIQPTMIGSGIPLFEKNDVEQQLELYEAKPFSTGMLLLTYRKN</sequence>
<gene>
    <name evidence="2" type="ORF">SAMN05421743_12846</name>
</gene>
<dbReference type="GO" id="GO:0009231">
    <property type="term" value="P:riboflavin biosynthetic process"/>
    <property type="evidence" value="ECO:0007669"/>
    <property type="project" value="InterPro"/>
</dbReference>
<reference evidence="3" key="1">
    <citation type="submission" date="2016-10" db="EMBL/GenBank/DDBJ databases">
        <authorList>
            <person name="Varghese N."/>
            <person name="Submissions S."/>
        </authorList>
    </citation>
    <scope>NUCLEOTIDE SEQUENCE [LARGE SCALE GENOMIC DNA]</scope>
    <source>
        <strain evidence="3">CCM7597</strain>
    </source>
</reference>
<keyword evidence="3" id="KW-1185">Reference proteome</keyword>
<dbReference type="AlphaFoldDB" id="A0A1H4HFR6"/>